<dbReference type="GO" id="GO:0005634">
    <property type="term" value="C:nucleus"/>
    <property type="evidence" value="ECO:0007669"/>
    <property type="project" value="TreeGrafter"/>
</dbReference>
<dbReference type="PANTHER" id="PTHR12197:SF294">
    <property type="entry name" value="POTENTIAL PROTEIN LYSINE METHYLTRANSFERASE SET6"/>
    <property type="match status" value="1"/>
</dbReference>
<dbReference type="Pfam" id="PF00856">
    <property type="entry name" value="SET"/>
    <property type="match status" value="1"/>
</dbReference>
<comment type="caution">
    <text evidence="3">The sequence shown here is derived from an EMBL/GenBank/DDBJ whole genome shotgun (WGS) entry which is preliminary data.</text>
</comment>
<accession>A0A1J9RFV5</accession>
<gene>
    <name evidence="3" type="ORF">BKCO1_1000276</name>
</gene>
<dbReference type="InterPro" id="IPR050869">
    <property type="entry name" value="H3K4_H4K5_MeTrfase"/>
</dbReference>
<evidence type="ECO:0000259" key="2">
    <source>
        <dbReference type="PROSITE" id="PS50280"/>
    </source>
</evidence>
<dbReference type="Proteomes" id="UP000183809">
    <property type="component" value="Unassembled WGS sequence"/>
</dbReference>
<feature type="region of interest" description="Disordered" evidence="1">
    <location>
        <begin position="414"/>
        <end position="451"/>
    </location>
</feature>
<dbReference type="OrthoDB" id="1028014at2759"/>
<dbReference type="RefSeq" id="XP_020135265.1">
    <property type="nucleotide sequence ID" value="XM_020269655.1"/>
</dbReference>
<dbReference type="Gene3D" id="2.170.270.10">
    <property type="entry name" value="SET domain"/>
    <property type="match status" value="1"/>
</dbReference>
<dbReference type="PROSITE" id="PS50280">
    <property type="entry name" value="SET"/>
    <property type="match status" value="1"/>
</dbReference>
<dbReference type="CDD" id="cd20071">
    <property type="entry name" value="SET_SMYD"/>
    <property type="match status" value="1"/>
</dbReference>
<dbReference type="AlphaFoldDB" id="A0A1J9RFV5"/>
<dbReference type="EMBL" id="MNUE01000001">
    <property type="protein sequence ID" value="OJD40422.1"/>
    <property type="molecule type" value="Genomic_DNA"/>
</dbReference>
<evidence type="ECO:0000313" key="4">
    <source>
        <dbReference type="Proteomes" id="UP000183809"/>
    </source>
</evidence>
<organism evidence="3 4">
    <name type="scientific">Diplodia corticola</name>
    <dbReference type="NCBI Taxonomy" id="236234"/>
    <lineage>
        <taxon>Eukaryota</taxon>
        <taxon>Fungi</taxon>
        <taxon>Dikarya</taxon>
        <taxon>Ascomycota</taxon>
        <taxon>Pezizomycotina</taxon>
        <taxon>Dothideomycetes</taxon>
        <taxon>Dothideomycetes incertae sedis</taxon>
        <taxon>Botryosphaeriales</taxon>
        <taxon>Botryosphaeriaceae</taxon>
        <taxon>Diplodia</taxon>
    </lineage>
</organism>
<sequence length="451" mass="48975">MNGVEGIPRGAPASPLFAVQETPSAGRAVFATSDIARGTPLWIADTPSANIILREYRRELCAQCLTYNRGREWKIRDNSVGFAFCSISCQQEWMDALGEEGVQAWRAVEKLNKGCSREREMVDAISAIPTEDDIKDAWSAASTVTPLILAARTSNPPPNKPTRRALASALQAVAVPDVLSMLLSGILARARDAHTWASVLALWPNSRPYKSADDLKEHVGSYLQLVAVLPPSLLPFATPETCYMLATRDSMNSFGIRSLDDEGAEFFGYGVWASASYFNHSCSPNVDKKRVGRAWHFTAGREVRKGEELCITYLSGEERALNTAARRKLLTNSWGFDGRDDTIAGAKIQPLDSPTKSNVGHDLADRGAAGTNHNIDRARIDPLGGHGQYQHPAPHANSQGVVGRDDVFAGAKVAPLDGKHGETIAKSPGLDDEDVDSSRINPLGEVREQMQ</sequence>
<feature type="domain" description="SET" evidence="2">
    <location>
        <begin position="15"/>
        <end position="314"/>
    </location>
</feature>
<name>A0A1J9RFV5_9PEZI</name>
<dbReference type="SUPFAM" id="SSF82199">
    <property type="entry name" value="SET domain"/>
    <property type="match status" value="1"/>
</dbReference>
<evidence type="ECO:0000256" key="1">
    <source>
        <dbReference type="SAM" id="MobiDB-lite"/>
    </source>
</evidence>
<reference evidence="3 4" key="1">
    <citation type="submission" date="2016-10" db="EMBL/GenBank/DDBJ databases">
        <title>Proteomics and genomics reveal pathogen-plant mechanisms compatible with a hemibiotrophic lifestyle of Diplodia corticola.</title>
        <authorList>
            <person name="Fernandes I."/>
            <person name="De Jonge R."/>
            <person name="Van De Peer Y."/>
            <person name="Devreese B."/>
            <person name="Alves A."/>
            <person name="Esteves A.C."/>
        </authorList>
    </citation>
    <scope>NUCLEOTIDE SEQUENCE [LARGE SCALE GENOMIC DNA]</scope>
    <source>
        <strain evidence="3 4">CBS 112549</strain>
    </source>
</reference>
<dbReference type="InterPro" id="IPR046341">
    <property type="entry name" value="SET_dom_sf"/>
</dbReference>
<dbReference type="STRING" id="236234.A0A1J9RFV5"/>
<evidence type="ECO:0000313" key="3">
    <source>
        <dbReference type="EMBL" id="OJD40422.1"/>
    </source>
</evidence>
<keyword evidence="4" id="KW-1185">Reference proteome</keyword>
<dbReference type="PANTHER" id="PTHR12197">
    <property type="entry name" value="HISTONE-LYSINE N-METHYLTRANSFERASE SMYD"/>
    <property type="match status" value="1"/>
</dbReference>
<dbReference type="GeneID" id="31009914"/>
<protein>
    <submittedName>
        <fullName evidence="3">Set domain-containing protein</fullName>
    </submittedName>
</protein>
<proteinExistence type="predicted"/>
<dbReference type="InterPro" id="IPR001214">
    <property type="entry name" value="SET_dom"/>
</dbReference>
<feature type="region of interest" description="Disordered" evidence="1">
    <location>
        <begin position="348"/>
        <end position="401"/>
    </location>
</feature>